<dbReference type="InterPro" id="IPR010139">
    <property type="entry name" value="Imidazole-glycPsynth_HisH"/>
</dbReference>
<dbReference type="PANTHER" id="PTHR42701">
    <property type="entry name" value="IMIDAZOLE GLYCEROL PHOSPHATE SYNTHASE SUBUNIT HISH"/>
    <property type="match status" value="1"/>
</dbReference>
<dbReference type="EC" id="3.5.1.2" evidence="10"/>
<feature type="active site" evidence="10">
    <location>
        <position position="186"/>
    </location>
</feature>
<dbReference type="PANTHER" id="PTHR42701:SF1">
    <property type="entry name" value="IMIDAZOLE GLYCEROL PHOSPHATE SYNTHASE SUBUNIT HISH"/>
    <property type="match status" value="1"/>
</dbReference>
<evidence type="ECO:0000256" key="8">
    <source>
        <dbReference type="ARBA" id="ARBA00047838"/>
    </source>
</evidence>
<evidence type="ECO:0000256" key="3">
    <source>
        <dbReference type="ARBA" id="ARBA00022605"/>
    </source>
</evidence>
<comment type="catalytic activity">
    <reaction evidence="8 10">
        <text>5-[(5-phospho-1-deoxy-D-ribulos-1-ylimino)methylamino]-1-(5-phospho-beta-D-ribosyl)imidazole-4-carboxamide + L-glutamine = D-erythro-1-(imidazol-4-yl)glycerol 3-phosphate + 5-amino-1-(5-phospho-beta-D-ribosyl)imidazole-4-carboxamide + L-glutamate + H(+)</text>
        <dbReference type="Rhea" id="RHEA:24793"/>
        <dbReference type="ChEBI" id="CHEBI:15378"/>
        <dbReference type="ChEBI" id="CHEBI:29985"/>
        <dbReference type="ChEBI" id="CHEBI:58278"/>
        <dbReference type="ChEBI" id="CHEBI:58359"/>
        <dbReference type="ChEBI" id="CHEBI:58475"/>
        <dbReference type="ChEBI" id="CHEBI:58525"/>
        <dbReference type="EC" id="4.3.2.10"/>
    </reaction>
</comment>
<dbReference type="NCBIfam" id="TIGR01855">
    <property type="entry name" value="IMP_synth_hisH"/>
    <property type="match status" value="1"/>
</dbReference>
<dbReference type="CDD" id="cd01748">
    <property type="entry name" value="GATase1_IGP_Synthase"/>
    <property type="match status" value="1"/>
</dbReference>
<gene>
    <name evidence="10 12" type="primary">hisH</name>
    <name evidence="12" type="ORF">H6A19_04880</name>
</gene>
<evidence type="ECO:0000256" key="1">
    <source>
        <dbReference type="ARBA" id="ARBA00005091"/>
    </source>
</evidence>
<keyword evidence="6 10" id="KW-0368">Histidine biosynthesis</keyword>
<dbReference type="PIRSF" id="PIRSF000495">
    <property type="entry name" value="Amidotransf_hisH"/>
    <property type="match status" value="1"/>
</dbReference>
<dbReference type="EC" id="4.3.2.10" evidence="10"/>
<feature type="domain" description="Glutamine amidotransferase" evidence="11">
    <location>
        <begin position="3"/>
        <end position="199"/>
    </location>
</feature>
<comment type="function">
    <text evidence="10">IGPS catalyzes the conversion of PRFAR and glutamine to IGP, AICAR and glutamate. The HisH subunit catalyzes the hydrolysis of glutamine to glutamate and ammonia as part of the synthesis of IGP and AICAR. The resulting ammonia molecule is channeled to the active site of HisF.</text>
</comment>
<dbReference type="InterPro" id="IPR029062">
    <property type="entry name" value="Class_I_gatase-like"/>
</dbReference>
<evidence type="ECO:0000256" key="4">
    <source>
        <dbReference type="ARBA" id="ARBA00022801"/>
    </source>
</evidence>
<dbReference type="RefSeq" id="WP_195515168.1">
    <property type="nucleotide sequence ID" value="NZ_JACJLL010000019.1"/>
</dbReference>
<evidence type="ECO:0000256" key="2">
    <source>
        <dbReference type="ARBA" id="ARBA00011152"/>
    </source>
</evidence>
<evidence type="ECO:0000313" key="13">
    <source>
        <dbReference type="Proteomes" id="UP000767334"/>
    </source>
</evidence>
<proteinExistence type="inferred from homology"/>
<dbReference type="InterPro" id="IPR017926">
    <property type="entry name" value="GATASE"/>
</dbReference>
<dbReference type="SUPFAM" id="SSF52317">
    <property type="entry name" value="Class I glutamine amidotransferase-like"/>
    <property type="match status" value="1"/>
</dbReference>
<keyword evidence="3 10" id="KW-0028">Amino-acid biosynthesis</keyword>
<evidence type="ECO:0000256" key="10">
    <source>
        <dbReference type="HAMAP-Rule" id="MF_00278"/>
    </source>
</evidence>
<feature type="active site" evidence="10">
    <location>
        <position position="184"/>
    </location>
</feature>
<dbReference type="EMBL" id="JACJLL010000019">
    <property type="protein sequence ID" value="MBM6818682.1"/>
    <property type="molecule type" value="Genomic_DNA"/>
</dbReference>
<evidence type="ECO:0000256" key="7">
    <source>
        <dbReference type="ARBA" id="ARBA00023239"/>
    </source>
</evidence>
<keyword evidence="5 10" id="KW-0315">Glutamine amidotransferase</keyword>
<keyword evidence="4 10" id="KW-0378">Hydrolase</keyword>
<dbReference type="Gene3D" id="3.40.50.880">
    <property type="match status" value="1"/>
</dbReference>
<name>A0ABS2FEE0_9CLOT</name>
<dbReference type="HAMAP" id="MF_00278">
    <property type="entry name" value="HisH"/>
    <property type="match status" value="1"/>
</dbReference>
<evidence type="ECO:0000313" key="12">
    <source>
        <dbReference type="EMBL" id="MBM6818682.1"/>
    </source>
</evidence>
<comment type="catalytic activity">
    <reaction evidence="9 10">
        <text>L-glutamine + H2O = L-glutamate + NH4(+)</text>
        <dbReference type="Rhea" id="RHEA:15889"/>
        <dbReference type="ChEBI" id="CHEBI:15377"/>
        <dbReference type="ChEBI" id="CHEBI:28938"/>
        <dbReference type="ChEBI" id="CHEBI:29985"/>
        <dbReference type="ChEBI" id="CHEBI:58359"/>
        <dbReference type="EC" id="3.5.1.2"/>
    </reaction>
</comment>
<comment type="caution">
    <text evidence="12">The sequence shown here is derived from an EMBL/GenBank/DDBJ whole genome shotgun (WGS) entry which is preliminary data.</text>
</comment>
<keyword evidence="7 10" id="KW-0456">Lyase</keyword>
<evidence type="ECO:0000256" key="9">
    <source>
        <dbReference type="ARBA" id="ARBA00049534"/>
    </source>
</evidence>
<sequence length="204" mass="22593">MIVIIDYGMGNLKNVYNALKHLNIASKVSNEIAEIKCADKLILPGVGAFNKAMYNLNNMGLTEIIKEKVNNGTPLLGICLGMQMIFQKGYENGECEGLAFIDGEVKILEPKEKVKIPHIGWNKLEYNSSNDLIKGLDENSFVYYVHSYAATNVKNENLVGFSNYGGIKVPSIVCNNNVYGTQFHPEKSGEVGLRILQNFGEVIK</sequence>
<dbReference type="PROSITE" id="PS51274">
    <property type="entry name" value="GATASE_COBBQ"/>
    <property type="match status" value="1"/>
</dbReference>
<evidence type="ECO:0000256" key="6">
    <source>
        <dbReference type="ARBA" id="ARBA00023102"/>
    </source>
</evidence>
<accession>A0ABS2FEE0</accession>
<dbReference type="PROSITE" id="PS51273">
    <property type="entry name" value="GATASE_TYPE_1"/>
    <property type="match status" value="1"/>
</dbReference>
<evidence type="ECO:0000256" key="5">
    <source>
        <dbReference type="ARBA" id="ARBA00022962"/>
    </source>
</evidence>
<keyword evidence="10" id="KW-0963">Cytoplasm</keyword>
<feature type="active site" description="Nucleophile" evidence="10">
    <location>
        <position position="79"/>
    </location>
</feature>
<protein>
    <recommendedName>
        <fullName evidence="10">Imidazole glycerol phosphate synthase subunit HisH</fullName>
        <ecNumber evidence="10">4.3.2.10</ecNumber>
    </recommendedName>
    <alternativeName>
        <fullName evidence="10">IGP synthase glutaminase subunit</fullName>
        <ecNumber evidence="10">3.5.1.2</ecNumber>
    </alternativeName>
    <alternativeName>
        <fullName evidence="10">IGP synthase subunit HisH</fullName>
    </alternativeName>
    <alternativeName>
        <fullName evidence="10">ImGP synthase subunit HisH</fullName>
        <shortName evidence="10">IGPS subunit HisH</shortName>
    </alternativeName>
</protein>
<comment type="subunit">
    <text evidence="2 10">Heterodimer of HisH and HisF.</text>
</comment>
<reference evidence="12 13" key="1">
    <citation type="journal article" date="2021" name="Sci. Rep.">
        <title>The distribution of antibiotic resistance genes in chicken gut microbiota commensals.</title>
        <authorList>
            <person name="Juricova H."/>
            <person name="Matiasovicova J."/>
            <person name="Kubasova T."/>
            <person name="Cejkova D."/>
            <person name="Rychlik I."/>
        </authorList>
    </citation>
    <scope>NUCLEOTIDE SEQUENCE [LARGE SCALE GENOMIC DNA]</scope>
    <source>
        <strain evidence="12 13">An435</strain>
    </source>
</reference>
<comment type="subcellular location">
    <subcellularLocation>
        <location evidence="10">Cytoplasm</location>
    </subcellularLocation>
</comment>
<keyword evidence="13" id="KW-1185">Reference proteome</keyword>
<dbReference type="Proteomes" id="UP000767334">
    <property type="component" value="Unassembled WGS sequence"/>
</dbReference>
<comment type="pathway">
    <text evidence="1 10">Amino-acid biosynthesis; L-histidine biosynthesis; L-histidine from 5-phospho-alpha-D-ribose 1-diphosphate: step 5/9.</text>
</comment>
<organism evidence="12 13">
    <name type="scientific">Clostridium saudiense</name>
    <dbReference type="NCBI Taxonomy" id="1414720"/>
    <lineage>
        <taxon>Bacteria</taxon>
        <taxon>Bacillati</taxon>
        <taxon>Bacillota</taxon>
        <taxon>Clostridia</taxon>
        <taxon>Eubacteriales</taxon>
        <taxon>Clostridiaceae</taxon>
        <taxon>Clostridium</taxon>
    </lineage>
</organism>
<evidence type="ECO:0000259" key="11">
    <source>
        <dbReference type="Pfam" id="PF00117"/>
    </source>
</evidence>
<dbReference type="Pfam" id="PF00117">
    <property type="entry name" value="GATase"/>
    <property type="match status" value="1"/>
</dbReference>